<name>A0A371IDN7_MUCPR</name>
<gene>
    <name evidence="3" type="primary">AGO4</name>
    <name evidence="3" type="ORF">CR513_01956</name>
</gene>
<reference evidence="3" key="1">
    <citation type="submission" date="2018-05" db="EMBL/GenBank/DDBJ databases">
        <title>Draft genome of Mucuna pruriens seed.</title>
        <authorList>
            <person name="Nnadi N.E."/>
            <person name="Vos R."/>
            <person name="Hasami M.H."/>
            <person name="Devisetty U.K."/>
            <person name="Aguiy J.C."/>
        </authorList>
    </citation>
    <scope>NUCLEOTIDE SEQUENCE [LARGE SCALE GENOMIC DNA]</scope>
    <source>
        <strain evidence="3">JCA_2017</strain>
    </source>
</reference>
<dbReference type="STRING" id="157652.A0A371IDN7"/>
<dbReference type="Pfam" id="PF16486">
    <property type="entry name" value="ArgoN"/>
    <property type="match status" value="1"/>
</dbReference>
<feature type="non-terminal residue" evidence="3">
    <location>
        <position position="606"/>
    </location>
</feature>
<dbReference type="InterPro" id="IPR003100">
    <property type="entry name" value="PAZ_dom"/>
</dbReference>
<dbReference type="Proteomes" id="UP000257109">
    <property type="component" value="Unassembled WGS sequence"/>
</dbReference>
<evidence type="ECO:0000313" key="3">
    <source>
        <dbReference type="EMBL" id="RDY13156.1"/>
    </source>
</evidence>
<keyword evidence="1" id="KW-0472">Membrane</keyword>
<proteinExistence type="predicted"/>
<dbReference type="EMBL" id="QJKJ01000334">
    <property type="protein sequence ID" value="RDY13156.1"/>
    <property type="molecule type" value="Genomic_DNA"/>
</dbReference>
<dbReference type="InterPro" id="IPR014811">
    <property type="entry name" value="ArgoL1"/>
</dbReference>
<accession>A0A371IDN7</accession>
<feature type="domain" description="PAZ" evidence="2">
    <location>
        <begin position="201"/>
        <end position="292"/>
    </location>
</feature>
<evidence type="ECO:0000313" key="4">
    <source>
        <dbReference type="Proteomes" id="UP000257109"/>
    </source>
</evidence>
<dbReference type="SUPFAM" id="SSF101690">
    <property type="entry name" value="PAZ domain"/>
    <property type="match status" value="1"/>
</dbReference>
<evidence type="ECO:0000256" key="1">
    <source>
        <dbReference type="SAM" id="Phobius"/>
    </source>
</evidence>
<comment type="caution">
    <text evidence="3">The sequence shown here is derived from an EMBL/GenBank/DDBJ whole genome shotgun (WGS) entry which is preliminary data.</text>
</comment>
<keyword evidence="1" id="KW-0812">Transmembrane</keyword>
<sequence>MKLQLLINHFKLFLMKMNGQWRGGRCWRGSRKHDSELNGNDFVYDGENTSFTLSSLACNKLEFTVILEHVQLLCLLILPILAHMNSGNCSPDGNGEPNESDKKWIKCSFRTETFRVEISFASKIPLQAITNALRGQELENFQEAIRVLTIVLRQDAAKQCVNYVVCWFANHSFTMILRILLTWGFHSSFRTTQSGLSLNIDVSTIIKPGPVLDFLISNQNVRDPFHLIEQRFTLKVKGGRDGDDATKEVTVYDYFVNHRKTDLRRSQDLPCINVGKPKHPTYFPLELCSLVSLQCYTKALSTLQRSSLVEKSRQKTQERMRVLSDVLKSSNYGSEPMLHNCRISISSSFTEVGLKFGNGEDFNPRDGRWNFSNKKIVKPTKIEIWVVVNFFAPYNVRGLVRDLIKCGQMKGVISLLMFLKKMICLGVEKMFELIWSKFVVPPQFLLCLLPKRKISYRYGSCLIYFLLFYPFPCVHGRRRILPEYGIVTQLLLYIVMALRFFVIIPMNDVSESQFNQLLNIELDQIIENATCYHVLLDEIDFFQDDLHELVHSLSYVCQRSTIVISVDNFDETSLGHGDASAPPVPKLNNKWIFSSLNRIFISAKNL</sequence>
<dbReference type="InterPro" id="IPR036085">
    <property type="entry name" value="PAZ_dom_sf"/>
</dbReference>
<keyword evidence="1" id="KW-1133">Transmembrane helix</keyword>
<protein>
    <submittedName>
        <fullName evidence="3">Protein argonaute 4</fullName>
    </submittedName>
</protein>
<evidence type="ECO:0000259" key="2">
    <source>
        <dbReference type="PROSITE" id="PS50821"/>
    </source>
</evidence>
<dbReference type="CDD" id="cd02846">
    <property type="entry name" value="PAZ_argonaute_like"/>
    <property type="match status" value="1"/>
</dbReference>
<dbReference type="AlphaFoldDB" id="A0A371IDN7"/>
<dbReference type="PANTHER" id="PTHR22891">
    <property type="entry name" value="EUKARYOTIC TRANSLATION INITIATION FACTOR 2C"/>
    <property type="match status" value="1"/>
</dbReference>
<dbReference type="GO" id="GO:0003723">
    <property type="term" value="F:RNA binding"/>
    <property type="evidence" value="ECO:0007669"/>
    <property type="project" value="InterPro"/>
</dbReference>
<feature type="transmembrane region" description="Helical" evidence="1">
    <location>
        <begin position="486"/>
        <end position="506"/>
    </location>
</feature>
<dbReference type="Gene3D" id="3.40.50.2300">
    <property type="match status" value="1"/>
</dbReference>
<dbReference type="Pfam" id="PF08699">
    <property type="entry name" value="ArgoL1"/>
    <property type="match status" value="1"/>
</dbReference>
<feature type="transmembrane region" description="Helical" evidence="1">
    <location>
        <begin position="456"/>
        <end position="474"/>
    </location>
</feature>
<dbReference type="OrthoDB" id="10252740at2759"/>
<dbReference type="Pfam" id="PF02170">
    <property type="entry name" value="PAZ"/>
    <property type="match status" value="1"/>
</dbReference>
<dbReference type="Gene3D" id="2.170.260.10">
    <property type="entry name" value="paz domain"/>
    <property type="match status" value="1"/>
</dbReference>
<organism evidence="3 4">
    <name type="scientific">Mucuna pruriens</name>
    <name type="common">Velvet bean</name>
    <name type="synonym">Dolichos pruriens</name>
    <dbReference type="NCBI Taxonomy" id="157652"/>
    <lineage>
        <taxon>Eukaryota</taxon>
        <taxon>Viridiplantae</taxon>
        <taxon>Streptophyta</taxon>
        <taxon>Embryophyta</taxon>
        <taxon>Tracheophyta</taxon>
        <taxon>Spermatophyta</taxon>
        <taxon>Magnoliopsida</taxon>
        <taxon>eudicotyledons</taxon>
        <taxon>Gunneridae</taxon>
        <taxon>Pentapetalae</taxon>
        <taxon>rosids</taxon>
        <taxon>fabids</taxon>
        <taxon>Fabales</taxon>
        <taxon>Fabaceae</taxon>
        <taxon>Papilionoideae</taxon>
        <taxon>50 kb inversion clade</taxon>
        <taxon>NPAAA clade</taxon>
        <taxon>indigoferoid/millettioid clade</taxon>
        <taxon>Phaseoleae</taxon>
        <taxon>Mucuna</taxon>
    </lineage>
</organism>
<dbReference type="InterPro" id="IPR032474">
    <property type="entry name" value="Argonaute_N"/>
</dbReference>
<keyword evidence="4" id="KW-1185">Reference proteome</keyword>
<dbReference type="PROSITE" id="PS50821">
    <property type="entry name" value="PAZ"/>
    <property type="match status" value="1"/>
</dbReference>